<comment type="similarity">
    <text evidence="1">Belongs to the bacterial ribosomal protein bTHX family.</text>
</comment>
<organism evidence="5">
    <name type="scientific">Tetraselmis chuii</name>
    <dbReference type="NCBI Taxonomy" id="63592"/>
    <lineage>
        <taxon>Eukaryota</taxon>
        <taxon>Viridiplantae</taxon>
        <taxon>Chlorophyta</taxon>
        <taxon>core chlorophytes</taxon>
        <taxon>Chlorodendrophyceae</taxon>
        <taxon>Chlorodendrales</taxon>
        <taxon>Chlorodendraceae</taxon>
        <taxon>Tetraselmis</taxon>
    </lineage>
</organism>
<evidence type="ECO:0000256" key="4">
    <source>
        <dbReference type="SAM" id="MobiDB-lite"/>
    </source>
</evidence>
<evidence type="ECO:0000256" key="3">
    <source>
        <dbReference type="ARBA" id="ARBA00023274"/>
    </source>
</evidence>
<dbReference type="InterPro" id="IPR031414">
    <property type="entry name" value="Ribosomal_bTHX"/>
</dbReference>
<reference evidence="5" key="1">
    <citation type="submission" date="2021-01" db="EMBL/GenBank/DDBJ databases">
        <authorList>
            <person name="Corre E."/>
            <person name="Pelletier E."/>
            <person name="Niang G."/>
            <person name="Scheremetjew M."/>
            <person name="Finn R."/>
            <person name="Kale V."/>
            <person name="Holt S."/>
            <person name="Cochrane G."/>
            <person name="Meng A."/>
            <person name="Brown T."/>
            <person name="Cohen L."/>
        </authorList>
    </citation>
    <scope>NUCLEOTIDE SEQUENCE</scope>
    <source>
        <strain evidence="5">PLY429</strain>
    </source>
</reference>
<name>A0A7S1SY71_9CHLO</name>
<feature type="region of interest" description="Disordered" evidence="4">
    <location>
        <begin position="80"/>
        <end position="128"/>
    </location>
</feature>
<dbReference type="AlphaFoldDB" id="A0A7S1SY71"/>
<dbReference type="Pfam" id="PF17070">
    <property type="entry name" value="Thx"/>
    <property type="match status" value="1"/>
</dbReference>
<dbReference type="NCBIfam" id="TIGR04560">
    <property type="entry name" value="ribo_THX"/>
    <property type="match status" value="1"/>
</dbReference>
<protein>
    <submittedName>
        <fullName evidence="5">Uncharacterized protein</fullName>
    </submittedName>
</protein>
<evidence type="ECO:0000313" key="5">
    <source>
        <dbReference type="EMBL" id="CAD9212575.1"/>
    </source>
</evidence>
<sequence length="128" mass="13838">MSVHFRRKAAQLLLTGSNGPALLSPTARPPLEGSALREGLGQCSRALGTSGLGYVDADLDGQLCGRGDRRTWRGKLFRGTYGKSRLKDKARNRRPQDEKPEQPIEVPPPPRKPSPMAVPFAAGDSMGM</sequence>
<dbReference type="EMBL" id="HBGG01028657">
    <property type="protein sequence ID" value="CAD9212575.1"/>
    <property type="molecule type" value="Transcribed_RNA"/>
</dbReference>
<gene>
    <name evidence="5" type="ORF">TCHU04912_LOCUS14814</name>
</gene>
<dbReference type="GO" id="GO:1990904">
    <property type="term" value="C:ribonucleoprotein complex"/>
    <property type="evidence" value="ECO:0007669"/>
    <property type="project" value="UniProtKB-KW"/>
</dbReference>
<dbReference type="GO" id="GO:0005840">
    <property type="term" value="C:ribosome"/>
    <property type="evidence" value="ECO:0007669"/>
    <property type="project" value="UniProtKB-KW"/>
</dbReference>
<evidence type="ECO:0000256" key="1">
    <source>
        <dbReference type="ARBA" id="ARBA00010834"/>
    </source>
</evidence>
<evidence type="ECO:0000256" key="2">
    <source>
        <dbReference type="ARBA" id="ARBA00022980"/>
    </source>
</evidence>
<proteinExistence type="inferred from homology"/>
<keyword evidence="2" id="KW-0689">Ribosomal protein</keyword>
<feature type="compositionally biased region" description="Basic and acidic residues" evidence="4">
    <location>
        <begin position="85"/>
        <end position="102"/>
    </location>
</feature>
<keyword evidence="3" id="KW-0687">Ribonucleoprotein</keyword>
<accession>A0A7S1SY71</accession>
<dbReference type="InterPro" id="IPR030826">
    <property type="entry name" value="Ribosomal_bTHX/bTHXc/bTHXm"/>
</dbReference>